<feature type="domain" description="NAD-dependent epimerase/dehydratase" evidence="2">
    <location>
        <begin position="4"/>
        <end position="215"/>
    </location>
</feature>
<keyword evidence="4" id="KW-1185">Reference proteome</keyword>
<dbReference type="Proteomes" id="UP001623660">
    <property type="component" value="Unassembled WGS sequence"/>
</dbReference>
<dbReference type="PANTHER" id="PTHR43000">
    <property type="entry name" value="DTDP-D-GLUCOSE 4,6-DEHYDRATASE-RELATED"/>
    <property type="match status" value="1"/>
</dbReference>
<accession>A0ABW8SP19</accession>
<name>A0ABW8SP19_9CLOT</name>
<dbReference type="Pfam" id="PF01370">
    <property type="entry name" value="Epimerase"/>
    <property type="match status" value="1"/>
</dbReference>
<comment type="similarity">
    <text evidence="1">Belongs to the NAD(P)-dependent epimerase/dehydratase family.</text>
</comment>
<protein>
    <submittedName>
        <fullName evidence="3">NAD-dependent epimerase/dehydratase family protein</fullName>
    </submittedName>
</protein>
<sequence length="289" mass="33490">MRSILITGSNGFIGKNIKMKLENDKKNKYFFGTTSDNVSCIKFEKNYNDIGERLQNEIIECVVHLASAIPSSFENVEFNNVFLPNVLMMDNLYKFSLKRNIKKFIYISSFGSMKDYKNYKIEDYYTLSKIHGEHVCAMMENNGVETASLRISSPYGAYSNSKSVINIFIKNALIDLDINVYGTGKREQNFIYVDDVINSIEMFINTNNKINGVYSIVSDNNTSMLNLAKIIKDICKSKSKINVGEYIDIQENFRPIYDYNRAYKEIGFKPNYDIYTGLKRYIEWYVNNK</sequence>
<dbReference type="Gene3D" id="3.40.50.720">
    <property type="entry name" value="NAD(P)-binding Rossmann-like Domain"/>
    <property type="match status" value="1"/>
</dbReference>
<dbReference type="SUPFAM" id="SSF51735">
    <property type="entry name" value="NAD(P)-binding Rossmann-fold domains"/>
    <property type="match status" value="1"/>
</dbReference>
<dbReference type="InterPro" id="IPR001509">
    <property type="entry name" value="Epimerase_deHydtase"/>
</dbReference>
<evidence type="ECO:0000256" key="1">
    <source>
        <dbReference type="ARBA" id="ARBA00007637"/>
    </source>
</evidence>
<dbReference type="RefSeq" id="WP_406793207.1">
    <property type="nucleotide sequence ID" value="NZ_JBJHZX010000025.1"/>
</dbReference>
<dbReference type="EMBL" id="JBJHZX010000025">
    <property type="protein sequence ID" value="MFL0197101.1"/>
    <property type="molecule type" value="Genomic_DNA"/>
</dbReference>
<evidence type="ECO:0000313" key="4">
    <source>
        <dbReference type="Proteomes" id="UP001623660"/>
    </source>
</evidence>
<proteinExistence type="inferred from homology"/>
<organism evidence="3 4">
    <name type="scientific">Candidatus Clostridium eludens</name>
    <dbReference type="NCBI Taxonomy" id="3381663"/>
    <lineage>
        <taxon>Bacteria</taxon>
        <taxon>Bacillati</taxon>
        <taxon>Bacillota</taxon>
        <taxon>Clostridia</taxon>
        <taxon>Eubacteriales</taxon>
        <taxon>Clostridiaceae</taxon>
        <taxon>Clostridium</taxon>
    </lineage>
</organism>
<evidence type="ECO:0000259" key="2">
    <source>
        <dbReference type="Pfam" id="PF01370"/>
    </source>
</evidence>
<evidence type="ECO:0000313" key="3">
    <source>
        <dbReference type="EMBL" id="MFL0197101.1"/>
    </source>
</evidence>
<reference evidence="3 4" key="1">
    <citation type="submission" date="2024-11" db="EMBL/GenBank/DDBJ databases">
        <authorList>
            <person name="Heng Y.C."/>
            <person name="Lim A.C.H."/>
            <person name="Lee J.K.Y."/>
            <person name="Kittelmann S."/>
        </authorList>
    </citation>
    <scope>NUCLEOTIDE SEQUENCE [LARGE SCALE GENOMIC DNA]</scope>
    <source>
        <strain evidence="3 4">WILCCON 0269</strain>
    </source>
</reference>
<comment type="caution">
    <text evidence="3">The sequence shown here is derived from an EMBL/GenBank/DDBJ whole genome shotgun (WGS) entry which is preliminary data.</text>
</comment>
<gene>
    <name evidence="3" type="ORF">ACJDU8_16265</name>
</gene>
<dbReference type="InterPro" id="IPR036291">
    <property type="entry name" value="NAD(P)-bd_dom_sf"/>
</dbReference>